<dbReference type="Proteomes" id="UP000011058">
    <property type="component" value="Chromosome"/>
</dbReference>
<dbReference type="SUPFAM" id="SSF54909">
    <property type="entry name" value="Dimeric alpha+beta barrel"/>
    <property type="match status" value="1"/>
</dbReference>
<evidence type="ECO:0000313" key="3">
    <source>
        <dbReference type="EMBL" id="CCG98064.1"/>
    </source>
</evidence>
<accession>I0K1R1</accession>
<dbReference type="InterPro" id="IPR011008">
    <property type="entry name" value="Dimeric_a/b-barrel"/>
</dbReference>
<sequence>MSPLAHCKVCASTVSGCRNAYIAVSLNLSFVLYVVHAYDHSDAEALNRRMAVRPAHFEGAQRLKEAGHFILGGALLNPDGQMIGSMMLLDFADETQLQEWLSWEPYVQQGIWETIDIKPFRQAAI</sequence>
<proteinExistence type="inferred from homology"/>
<protein>
    <recommendedName>
        <fullName evidence="2">YCII-related domain-containing protein</fullName>
    </recommendedName>
</protein>
<dbReference type="eggNOG" id="COG2350">
    <property type="taxonomic scope" value="Bacteria"/>
</dbReference>
<organism evidence="3 4">
    <name type="scientific">Fibrella aestuarina BUZ 2</name>
    <dbReference type="NCBI Taxonomy" id="1166018"/>
    <lineage>
        <taxon>Bacteria</taxon>
        <taxon>Pseudomonadati</taxon>
        <taxon>Bacteroidota</taxon>
        <taxon>Cytophagia</taxon>
        <taxon>Cytophagales</taxon>
        <taxon>Spirosomataceae</taxon>
        <taxon>Fibrella</taxon>
    </lineage>
</organism>
<dbReference type="KEGG" id="fae:FAES_0050"/>
<keyword evidence="4" id="KW-1185">Reference proteome</keyword>
<dbReference type="EMBL" id="HE796683">
    <property type="protein sequence ID" value="CCG98064.1"/>
    <property type="molecule type" value="Genomic_DNA"/>
</dbReference>
<evidence type="ECO:0000256" key="1">
    <source>
        <dbReference type="ARBA" id="ARBA00007689"/>
    </source>
</evidence>
<gene>
    <name evidence="3" type="ORF">FAES_0050</name>
</gene>
<comment type="similarity">
    <text evidence="1">Belongs to the YciI family.</text>
</comment>
<evidence type="ECO:0000259" key="2">
    <source>
        <dbReference type="Pfam" id="PF03795"/>
    </source>
</evidence>
<dbReference type="Gene3D" id="3.30.70.1060">
    <property type="entry name" value="Dimeric alpha+beta barrel"/>
    <property type="match status" value="1"/>
</dbReference>
<feature type="domain" description="YCII-related" evidence="2">
    <location>
        <begin position="32"/>
        <end position="121"/>
    </location>
</feature>
<dbReference type="PANTHER" id="PTHR33606">
    <property type="entry name" value="PROTEIN YCII"/>
    <property type="match status" value="1"/>
</dbReference>
<dbReference type="Pfam" id="PF03795">
    <property type="entry name" value="YCII"/>
    <property type="match status" value="1"/>
</dbReference>
<evidence type="ECO:0000313" key="4">
    <source>
        <dbReference type="Proteomes" id="UP000011058"/>
    </source>
</evidence>
<dbReference type="InterPro" id="IPR005545">
    <property type="entry name" value="YCII"/>
</dbReference>
<dbReference type="InterPro" id="IPR051807">
    <property type="entry name" value="Sec-metab_biosynth-assoc"/>
</dbReference>
<reference evidence="3 4" key="1">
    <citation type="journal article" date="2012" name="J. Bacteriol.">
        <title>Genome Sequence of Fibrella aestuarina BUZ 2T, a Filamentous Marine Bacterium.</title>
        <authorList>
            <person name="Filippini M."/>
            <person name="Qi W."/>
            <person name="Blom J."/>
            <person name="Goesmann A."/>
            <person name="Smits T.H."/>
            <person name="Bagheri H.C."/>
        </authorList>
    </citation>
    <scope>NUCLEOTIDE SEQUENCE [LARGE SCALE GENOMIC DNA]</scope>
    <source>
        <strain evidence="4">BUZ 2T</strain>
    </source>
</reference>
<dbReference type="HOGENOM" id="CLU_110355_3_2_10"/>
<name>I0K1R1_9BACT</name>
<dbReference type="PANTHER" id="PTHR33606:SF3">
    <property type="entry name" value="PROTEIN YCII"/>
    <property type="match status" value="1"/>
</dbReference>
<dbReference type="AlphaFoldDB" id="I0K1R1"/>
<dbReference type="STRING" id="1166018.FAES_0050"/>